<dbReference type="PANTHER" id="PTHR47025:SF2">
    <property type="entry name" value="AUTOIMMUNE REGULATOR"/>
    <property type="match status" value="1"/>
</dbReference>
<feature type="region of interest" description="Disordered" evidence="7">
    <location>
        <begin position="357"/>
        <end position="382"/>
    </location>
</feature>
<dbReference type="InterPro" id="IPR019787">
    <property type="entry name" value="Znf_PHD-finger"/>
</dbReference>
<dbReference type="GO" id="GO:0045944">
    <property type="term" value="P:positive regulation of transcription by RNA polymerase II"/>
    <property type="evidence" value="ECO:0007669"/>
    <property type="project" value="TreeGrafter"/>
</dbReference>
<feature type="domain" description="PHD-type" evidence="8">
    <location>
        <begin position="491"/>
        <end position="536"/>
    </location>
</feature>
<dbReference type="Pfam" id="PF23209">
    <property type="entry name" value="IDM1_C"/>
    <property type="match status" value="1"/>
</dbReference>
<comment type="subcellular location">
    <subcellularLocation>
        <location evidence="1">Nucleus</location>
    </subcellularLocation>
</comment>
<dbReference type="FunFam" id="3.30.40.10:FF:000494">
    <property type="entry name" value="Acyl-CoA N-acyltransferase with RING/FYVE/PHD-type zinc finger domain"/>
    <property type="match status" value="1"/>
</dbReference>
<dbReference type="InterPro" id="IPR013083">
    <property type="entry name" value="Znf_RING/FYVE/PHD"/>
</dbReference>
<reference evidence="9 10" key="1">
    <citation type="journal article" date="2023" name="BMC Biotechnol.">
        <title>Vitis rotundifolia cv Carlos genome sequencing.</title>
        <authorList>
            <person name="Huff M."/>
            <person name="Hulse-Kemp A."/>
            <person name="Scheffler B."/>
            <person name="Youngblood R."/>
            <person name="Simpson S."/>
            <person name="Babiker E."/>
            <person name="Staton M."/>
        </authorList>
    </citation>
    <scope>NUCLEOTIDE SEQUENCE [LARGE SCALE GENOMIC DNA]</scope>
    <source>
        <tissue evidence="9">Leaf</tissue>
    </source>
</reference>
<dbReference type="InterPro" id="IPR011011">
    <property type="entry name" value="Znf_FYVE_PHD"/>
</dbReference>
<evidence type="ECO:0000256" key="6">
    <source>
        <dbReference type="PROSITE-ProRule" id="PRU00146"/>
    </source>
</evidence>
<keyword evidence="4" id="KW-0862">Zinc</keyword>
<dbReference type="CDD" id="cd15539">
    <property type="entry name" value="PHD1_AIRE"/>
    <property type="match status" value="1"/>
</dbReference>
<feature type="compositionally biased region" description="Low complexity" evidence="7">
    <location>
        <begin position="366"/>
        <end position="379"/>
    </location>
</feature>
<name>A0AA39A2I2_VITRO</name>
<dbReference type="PROSITE" id="PS50016">
    <property type="entry name" value="ZF_PHD_2"/>
    <property type="match status" value="1"/>
</dbReference>
<gene>
    <name evidence="9" type="ORF">PVL29_008100</name>
</gene>
<dbReference type="PROSITE" id="PS01359">
    <property type="entry name" value="ZF_PHD_1"/>
    <property type="match status" value="1"/>
</dbReference>
<dbReference type="GO" id="GO:0008270">
    <property type="term" value="F:zinc ion binding"/>
    <property type="evidence" value="ECO:0007669"/>
    <property type="project" value="UniProtKB-KW"/>
</dbReference>
<dbReference type="InterPro" id="IPR001965">
    <property type="entry name" value="Znf_PHD"/>
</dbReference>
<keyword evidence="10" id="KW-1185">Reference proteome</keyword>
<sequence>MEKGSDSEEEFVMSRIRPGFKREFAFVVKAQSTIGGSLGLGRTRTQTQTKKDRGGPSRNRVLENSIKKRQKSFDLDAQKNNVEERFPEDRVRSNDGKSMDNKVVRSGEGEQGNDSTDNPMQIGRDNESMSGPAEEEELDYLPTSTLREEVKTSRTPSVDGLEKAPSSQNQRRVSRVTLKPKGNAMKISVVNNGEKNVVKMGSSALVPSTLKGFPTKLKELLDTGILEDLPVQYIRGLRRKENGESGLHGVIKGSGILCYCDTCKGTNVVTPNIFELHAGSSNKRPPEYIYLENGNTLRSVMTACSKATLKALDEEIRVAIGSSIKKSTFCFNCKGSISEVGTSDSLVLCESCVGLKESHTSPAQPTGTSDRSTKTTTVSRCSSSGSKNYGRVTKKDVGLHKLAFGENDLPEGSEVSYYVRGKRLLSGHKKGCRILCDCCNSEVSPSQFEAHSGWASRRKPYLHIYTSNGVSLHELSLSLLRGREPSINTNDEICSICLDGGTLLCCDGCPRVFHKECVSLENIPKGKWFCKFCLNTLQKGKFVERNANAVAAGRMGGVDPIEQIRKRCIRIVKSQTDEAGGCALCRRHEFSTSGFGPHTVMICDQCEKEFHVGCLKAHNIDDLKVVPKGKWFCCRDCKDINSSLWKIVVHREEELPDDVLRIIKKRYGRKGSACSGNPDIKWRLLHGRRASTTEAGSLLSQALSLFHEQFNPIVDAEGQDLLLDMVHSNSTGELEFGGMYCAILIVGSQVVSAATFRVLGKEVAELPLVATRSDCQGQGYFQALYTCIERLLCFLQVNSLVLPAAEGAESLWTNKFKFHKMEQEELNHLCRDFQMMTFQGTSMLQKPVPEYRRISQGKLKIGSY</sequence>
<evidence type="ECO:0000256" key="5">
    <source>
        <dbReference type="ARBA" id="ARBA00023242"/>
    </source>
</evidence>
<dbReference type="GO" id="GO:0005634">
    <property type="term" value="C:nucleus"/>
    <property type="evidence" value="ECO:0007669"/>
    <property type="project" value="UniProtKB-SubCell"/>
</dbReference>
<proteinExistence type="predicted"/>
<evidence type="ECO:0000256" key="4">
    <source>
        <dbReference type="ARBA" id="ARBA00022833"/>
    </source>
</evidence>
<dbReference type="SMART" id="SM00249">
    <property type="entry name" value="PHD"/>
    <property type="match status" value="2"/>
</dbReference>
<dbReference type="EMBL" id="JARBHA010000006">
    <property type="protein sequence ID" value="KAJ9699335.1"/>
    <property type="molecule type" value="Genomic_DNA"/>
</dbReference>
<evidence type="ECO:0000259" key="8">
    <source>
        <dbReference type="PROSITE" id="PS50016"/>
    </source>
</evidence>
<keyword evidence="2" id="KW-0479">Metal-binding</keyword>
<dbReference type="Gene3D" id="3.30.40.10">
    <property type="entry name" value="Zinc/RING finger domain, C3HC4 (zinc finger)"/>
    <property type="match status" value="2"/>
</dbReference>
<dbReference type="PANTHER" id="PTHR47025">
    <property type="entry name" value="AUTOIMMUNE REGULATOR"/>
    <property type="match status" value="1"/>
</dbReference>
<evidence type="ECO:0000313" key="10">
    <source>
        <dbReference type="Proteomes" id="UP001168098"/>
    </source>
</evidence>
<keyword evidence="3 6" id="KW-0863">Zinc-finger</keyword>
<dbReference type="InterPro" id="IPR019786">
    <property type="entry name" value="Zinc_finger_PHD-type_CS"/>
</dbReference>
<evidence type="ECO:0000256" key="2">
    <source>
        <dbReference type="ARBA" id="ARBA00022723"/>
    </source>
</evidence>
<dbReference type="SUPFAM" id="SSF55729">
    <property type="entry name" value="Acyl-CoA N-acyltransferases (Nat)"/>
    <property type="match status" value="1"/>
</dbReference>
<evidence type="ECO:0000256" key="3">
    <source>
        <dbReference type="ARBA" id="ARBA00022771"/>
    </source>
</evidence>
<organism evidence="9 10">
    <name type="scientific">Vitis rotundifolia</name>
    <name type="common">Muscadine grape</name>
    <dbReference type="NCBI Taxonomy" id="103349"/>
    <lineage>
        <taxon>Eukaryota</taxon>
        <taxon>Viridiplantae</taxon>
        <taxon>Streptophyta</taxon>
        <taxon>Embryophyta</taxon>
        <taxon>Tracheophyta</taxon>
        <taxon>Spermatophyta</taxon>
        <taxon>Magnoliopsida</taxon>
        <taxon>eudicotyledons</taxon>
        <taxon>Gunneridae</taxon>
        <taxon>Pentapetalae</taxon>
        <taxon>rosids</taxon>
        <taxon>Vitales</taxon>
        <taxon>Vitaceae</taxon>
        <taxon>Viteae</taxon>
        <taxon>Vitis</taxon>
    </lineage>
</organism>
<accession>A0AA39A2I2</accession>
<feature type="compositionally biased region" description="Basic and acidic residues" evidence="7">
    <location>
        <begin position="71"/>
        <end position="108"/>
    </location>
</feature>
<dbReference type="GO" id="GO:0000977">
    <property type="term" value="F:RNA polymerase II transcription regulatory region sequence-specific DNA binding"/>
    <property type="evidence" value="ECO:0007669"/>
    <property type="project" value="TreeGrafter"/>
</dbReference>
<dbReference type="GO" id="GO:0003682">
    <property type="term" value="F:chromatin binding"/>
    <property type="evidence" value="ECO:0007669"/>
    <property type="project" value="TreeGrafter"/>
</dbReference>
<dbReference type="GO" id="GO:0042393">
    <property type="term" value="F:histone binding"/>
    <property type="evidence" value="ECO:0007669"/>
    <property type="project" value="TreeGrafter"/>
</dbReference>
<dbReference type="InterPro" id="IPR016181">
    <property type="entry name" value="Acyl_CoA_acyltransferase"/>
</dbReference>
<evidence type="ECO:0000256" key="1">
    <source>
        <dbReference type="ARBA" id="ARBA00004123"/>
    </source>
</evidence>
<comment type="caution">
    <text evidence="9">The sequence shown here is derived from an EMBL/GenBank/DDBJ whole genome shotgun (WGS) entry which is preliminary data.</text>
</comment>
<dbReference type="Proteomes" id="UP001168098">
    <property type="component" value="Unassembled WGS sequence"/>
</dbReference>
<dbReference type="AlphaFoldDB" id="A0AA39A2I2"/>
<dbReference type="Gene3D" id="3.40.630.30">
    <property type="match status" value="1"/>
</dbReference>
<dbReference type="Pfam" id="PF00628">
    <property type="entry name" value="PHD"/>
    <property type="match status" value="1"/>
</dbReference>
<feature type="region of interest" description="Disordered" evidence="7">
    <location>
        <begin position="35"/>
        <end position="173"/>
    </location>
</feature>
<evidence type="ECO:0000256" key="7">
    <source>
        <dbReference type="SAM" id="MobiDB-lite"/>
    </source>
</evidence>
<protein>
    <recommendedName>
        <fullName evidence="8">PHD-type domain-containing protein</fullName>
    </recommendedName>
</protein>
<evidence type="ECO:0000313" key="9">
    <source>
        <dbReference type="EMBL" id="KAJ9699335.1"/>
    </source>
</evidence>
<dbReference type="InterPro" id="IPR032308">
    <property type="entry name" value="TDBD"/>
</dbReference>
<dbReference type="Pfam" id="PF16135">
    <property type="entry name" value="TDBD"/>
    <property type="match status" value="2"/>
</dbReference>
<keyword evidence="5" id="KW-0539">Nucleus</keyword>
<dbReference type="SUPFAM" id="SSF57903">
    <property type="entry name" value="FYVE/PHD zinc finger"/>
    <property type="match status" value="2"/>
</dbReference>
<dbReference type="InterPro" id="IPR056511">
    <property type="entry name" value="IDM1_C"/>
</dbReference>